<dbReference type="OrthoDB" id="9812532at2"/>
<dbReference type="Pfam" id="PF03737">
    <property type="entry name" value="RraA-like"/>
    <property type="match status" value="1"/>
</dbReference>
<dbReference type="Gene3D" id="3.50.30.40">
    <property type="entry name" value="Ribonuclease E inhibitor RraA/RraA-like"/>
    <property type="match status" value="1"/>
</dbReference>
<sequence>MPTKIHSTRPNSVAHDVLQGWAAVPVTILSDVTSGRLLTDSRIRPLRPFELGTRMFGQAVTAWCERADFGPSLHAIDIAGEGDIVVIDAGGSIDTAYVGELLCGAARRKKIAGLIVNGAVRDIDTIANWPDFPVYCLGTTARGPLSKERGFVNGPIVFGGVPVRPGDVVLGDNDGLAIVPAEEAEALLALALERVRLEEQWAAELAEGRTLLDVFSVPDAI</sequence>
<dbReference type="CDD" id="cd16841">
    <property type="entry name" value="RraA_family"/>
    <property type="match status" value="1"/>
</dbReference>
<evidence type="ECO:0000256" key="1">
    <source>
        <dbReference type="ARBA" id="ARBA00001968"/>
    </source>
</evidence>
<reference evidence="6 7" key="1">
    <citation type="submission" date="2018-03" db="EMBL/GenBank/DDBJ databases">
        <title>The draft genome of Mesorhizobium soli JCM 19897.</title>
        <authorList>
            <person name="Li L."/>
            <person name="Liu L."/>
            <person name="Liang L."/>
            <person name="Wang T."/>
            <person name="Zhang X."/>
        </authorList>
    </citation>
    <scope>NUCLEOTIDE SEQUENCE [LARGE SCALE GENOMIC DNA]</scope>
    <source>
        <strain evidence="6 7">JCM 19897</strain>
    </source>
</reference>
<dbReference type="GO" id="GO:0008168">
    <property type="term" value="F:methyltransferase activity"/>
    <property type="evidence" value="ECO:0007669"/>
    <property type="project" value="UniProtKB-KW"/>
</dbReference>
<dbReference type="RefSeq" id="WP_106727234.1">
    <property type="nucleotide sequence ID" value="NZ_PXYL01000028.1"/>
</dbReference>
<dbReference type="GO" id="GO:0046872">
    <property type="term" value="F:metal ion binding"/>
    <property type="evidence" value="ECO:0007669"/>
    <property type="project" value="UniProtKB-KW"/>
</dbReference>
<dbReference type="EMBL" id="PXYL01000028">
    <property type="protein sequence ID" value="PSJ53765.1"/>
    <property type="molecule type" value="Genomic_DNA"/>
</dbReference>
<keyword evidence="5" id="KW-0460">Magnesium</keyword>
<comment type="caution">
    <text evidence="6">The sequence shown here is derived from an EMBL/GenBank/DDBJ whole genome shotgun (WGS) entry which is preliminary data.</text>
</comment>
<comment type="cofactor">
    <cofactor evidence="1">
        <name>a divalent metal cation</name>
        <dbReference type="ChEBI" id="CHEBI:60240"/>
    </cofactor>
</comment>
<keyword evidence="6" id="KW-0808">Transferase</keyword>
<organism evidence="6 7">
    <name type="scientific">Pseudaminobacter soli</name>
    <name type="common">ex Li et al. 2025</name>
    <dbReference type="NCBI Taxonomy" id="1295366"/>
    <lineage>
        <taxon>Bacteria</taxon>
        <taxon>Pseudomonadati</taxon>
        <taxon>Pseudomonadota</taxon>
        <taxon>Alphaproteobacteria</taxon>
        <taxon>Hyphomicrobiales</taxon>
        <taxon>Phyllobacteriaceae</taxon>
        <taxon>Pseudaminobacter</taxon>
    </lineage>
</organism>
<keyword evidence="6" id="KW-0489">Methyltransferase</keyword>
<comment type="cofactor">
    <cofactor evidence="5">
        <name>Mg(2+)</name>
        <dbReference type="ChEBI" id="CHEBI:18420"/>
    </cofactor>
</comment>
<evidence type="ECO:0000313" key="7">
    <source>
        <dbReference type="Proteomes" id="UP000240653"/>
    </source>
</evidence>
<gene>
    <name evidence="6" type="ORF">C7I85_27710</name>
</gene>
<dbReference type="PANTHER" id="PTHR33254">
    <property type="entry name" value="4-HYDROXY-4-METHYL-2-OXOGLUTARATE ALDOLASE 3-RELATED"/>
    <property type="match status" value="1"/>
</dbReference>
<dbReference type="PANTHER" id="PTHR33254:SF4">
    <property type="entry name" value="4-HYDROXY-4-METHYL-2-OXOGLUTARATE ALDOLASE 3-RELATED"/>
    <property type="match status" value="1"/>
</dbReference>
<dbReference type="InterPro" id="IPR005493">
    <property type="entry name" value="RraA/RraA-like"/>
</dbReference>
<evidence type="ECO:0000313" key="6">
    <source>
        <dbReference type="EMBL" id="PSJ53765.1"/>
    </source>
</evidence>
<evidence type="ECO:0000256" key="3">
    <source>
        <dbReference type="ARBA" id="ARBA00029596"/>
    </source>
</evidence>
<accession>A0A2P7RU66</accession>
<keyword evidence="5" id="KW-0479">Metal-binding</keyword>
<feature type="binding site" evidence="5">
    <location>
        <position position="122"/>
    </location>
    <ligand>
        <name>Mg(2+)</name>
        <dbReference type="ChEBI" id="CHEBI:18420"/>
    </ligand>
</feature>
<dbReference type="SUPFAM" id="SSF89562">
    <property type="entry name" value="RraA-like"/>
    <property type="match status" value="1"/>
</dbReference>
<evidence type="ECO:0000256" key="4">
    <source>
        <dbReference type="ARBA" id="ARBA00030169"/>
    </source>
</evidence>
<dbReference type="GO" id="GO:0032259">
    <property type="term" value="P:methylation"/>
    <property type="evidence" value="ECO:0007669"/>
    <property type="project" value="UniProtKB-KW"/>
</dbReference>
<dbReference type="Proteomes" id="UP000240653">
    <property type="component" value="Unassembled WGS sequence"/>
</dbReference>
<evidence type="ECO:0000256" key="2">
    <source>
        <dbReference type="ARBA" id="ARBA00016549"/>
    </source>
</evidence>
<dbReference type="AlphaFoldDB" id="A0A2P7RU66"/>
<dbReference type="InterPro" id="IPR036704">
    <property type="entry name" value="RraA/RraA-like_sf"/>
</dbReference>
<name>A0A2P7RU66_9HYPH</name>
<feature type="binding site" evidence="5">
    <location>
        <position position="121"/>
    </location>
    <ligand>
        <name>substrate</name>
    </ligand>
</feature>
<protein>
    <recommendedName>
        <fullName evidence="2">Putative 4-hydroxy-4-methyl-2-oxoglutarate aldolase</fullName>
    </recommendedName>
    <alternativeName>
        <fullName evidence="3">Regulator of ribonuclease activity homolog</fullName>
    </alternativeName>
    <alternativeName>
        <fullName evidence="4">RraA-like protein</fullName>
    </alternativeName>
</protein>
<evidence type="ECO:0000256" key="5">
    <source>
        <dbReference type="PIRSR" id="PIRSR605493-1"/>
    </source>
</evidence>
<feature type="binding site" evidence="5">
    <location>
        <begin position="99"/>
        <end position="102"/>
    </location>
    <ligand>
        <name>substrate</name>
    </ligand>
</feature>
<proteinExistence type="predicted"/>
<keyword evidence="7" id="KW-1185">Reference proteome</keyword>